<dbReference type="RefSeq" id="WP_084121333.1">
    <property type="nucleotide sequence ID" value="NZ_AP010872.1"/>
</dbReference>
<dbReference type="HOGENOM" id="CLU_155659_3_1_6"/>
<proteinExistence type="inferred from homology"/>
<evidence type="ECO:0000313" key="3">
    <source>
        <dbReference type="Proteomes" id="UP000061704"/>
    </source>
</evidence>
<evidence type="ECO:0000256" key="1">
    <source>
        <dbReference type="HAMAP-Rule" id="MF_01187"/>
    </source>
</evidence>
<dbReference type="PANTHER" id="PTHR33505">
    <property type="entry name" value="ZGC:162634"/>
    <property type="match status" value="1"/>
</dbReference>
<dbReference type="KEGG" id="icp:ICMP_591"/>
<dbReference type="Proteomes" id="UP000061704">
    <property type="component" value="Chromosome"/>
</dbReference>
<dbReference type="PANTHER" id="PTHR33505:SF4">
    <property type="entry name" value="PROTEIN PREY, MITOCHONDRIAL"/>
    <property type="match status" value="1"/>
</dbReference>
<reference evidence="2 3" key="1">
    <citation type="journal article" date="2011" name="Genome Biol. Evol.">
        <title>Reductive evolution of bacterial genome in insect gut environment.</title>
        <authorList>
            <person name="Nikoh N."/>
            <person name="Hosokawa T."/>
            <person name="Ohshima K."/>
            <person name="Hattori M."/>
            <person name="Fukatsu T."/>
        </authorList>
    </citation>
    <scope>NUCLEOTIDE SEQUENCE [LARGE SCALE GENOMIC DNA]</scope>
    <source>
        <strain evidence="2 3">Mpkobe</strain>
    </source>
</reference>
<gene>
    <name evidence="2" type="primary">ycaR</name>
    <name evidence="2" type="ORF">ICMP_591</name>
</gene>
<dbReference type="InterPro" id="IPR005651">
    <property type="entry name" value="Trm112-like"/>
</dbReference>
<dbReference type="AlphaFoldDB" id="C5WDM0"/>
<comment type="similarity">
    <text evidence="1">Belongs to the UPF0434 family.</text>
</comment>
<dbReference type="Pfam" id="PF03966">
    <property type="entry name" value="Trm112p"/>
    <property type="match status" value="1"/>
</dbReference>
<protein>
    <recommendedName>
        <fullName evidence="1">UPF0434 protein ICMP_591</fullName>
    </recommendedName>
</protein>
<evidence type="ECO:0000313" key="2">
    <source>
        <dbReference type="EMBL" id="BAH83426.1"/>
    </source>
</evidence>
<dbReference type="GO" id="GO:0005829">
    <property type="term" value="C:cytosol"/>
    <property type="evidence" value="ECO:0007669"/>
    <property type="project" value="TreeGrafter"/>
</dbReference>
<dbReference type="EMBL" id="AP010872">
    <property type="protein sequence ID" value="BAH83426.1"/>
    <property type="molecule type" value="Genomic_DNA"/>
</dbReference>
<keyword evidence="3" id="KW-1185">Reference proteome</keyword>
<dbReference type="Gene3D" id="2.20.25.10">
    <property type="match status" value="1"/>
</dbReference>
<dbReference type="OrthoDB" id="9812205at2"/>
<organism evidence="2 3">
    <name type="scientific">Candidatus Ishikawaella capsulata Mpkobe</name>
    <dbReference type="NCBI Taxonomy" id="476281"/>
    <lineage>
        <taxon>Bacteria</taxon>
        <taxon>Pseudomonadati</taxon>
        <taxon>Pseudomonadota</taxon>
        <taxon>Gammaproteobacteria</taxon>
        <taxon>Enterobacterales</taxon>
        <taxon>Enterobacteriaceae</taxon>
        <taxon>Candidatus Ishikawella</taxon>
    </lineage>
</organism>
<dbReference type="FunFam" id="2.20.25.10:FF:000002">
    <property type="entry name" value="UPF0434 protein YcaR"/>
    <property type="match status" value="1"/>
</dbReference>
<dbReference type="SUPFAM" id="SSF158997">
    <property type="entry name" value="Trm112p-like"/>
    <property type="match status" value="1"/>
</dbReference>
<sequence length="55" mass="6399">MDCSFLKILACPKCNNELHYNHITHELICKVDRLAFPIKDGIPLLLEKEAKQFNE</sequence>
<name>C5WDM0_9ENTR</name>
<dbReference type="HAMAP" id="MF_01187">
    <property type="entry name" value="UPF0434"/>
    <property type="match status" value="1"/>
</dbReference>
<accession>C5WDM0</accession>